<keyword evidence="2" id="KW-1185">Reference proteome</keyword>
<gene>
    <name evidence="1" type="ORF">SAMN05216474_2753</name>
</gene>
<dbReference type="EMBL" id="FPAS01000005">
    <property type="protein sequence ID" value="SFT85676.1"/>
    <property type="molecule type" value="Genomic_DNA"/>
</dbReference>
<proteinExistence type="predicted"/>
<dbReference type="Proteomes" id="UP000236454">
    <property type="component" value="Unassembled WGS sequence"/>
</dbReference>
<accession>A0A1I7BEP0</accession>
<name>A0A1I7BEP0_9FLAO</name>
<sequence length="235" mass="27377">MKLFLGLTSVLVICVMLMSLDKPKATPVVKKVETERNTVLDRLVELGSKCLYLENKWEDLETEEKFNRLQEANALFGEFEYLQLFIKSKTHVHNDAKSLHNYALAAYAKDEQFLHVKALRKTLDEMYKELVKLHFNDAQLFEALNLVTFQLDTWNTHRKSAVLKGITKAMEPFKEEAKMEEESMLFEQLENLCSTAELVKSKDVEGLYILSLKSALHEIEYFVKNRELDETNYKV</sequence>
<evidence type="ECO:0000313" key="2">
    <source>
        <dbReference type="Proteomes" id="UP000236454"/>
    </source>
</evidence>
<dbReference type="STRING" id="477690.SAMN05216474_2753"/>
<organism evidence="1 2">
    <name type="scientific">Lishizhenia tianjinensis</name>
    <dbReference type="NCBI Taxonomy" id="477690"/>
    <lineage>
        <taxon>Bacteria</taxon>
        <taxon>Pseudomonadati</taxon>
        <taxon>Bacteroidota</taxon>
        <taxon>Flavobacteriia</taxon>
        <taxon>Flavobacteriales</taxon>
        <taxon>Crocinitomicaceae</taxon>
        <taxon>Lishizhenia</taxon>
    </lineage>
</organism>
<reference evidence="1 2" key="1">
    <citation type="submission" date="2016-10" db="EMBL/GenBank/DDBJ databases">
        <authorList>
            <person name="de Groot N.N."/>
        </authorList>
    </citation>
    <scope>NUCLEOTIDE SEQUENCE [LARGE SCALE GENOMIC DNA]</scope>
    <source>
        <strain evidence="1 2">CGMCC 1.7005</strain>
    </source>
</reference>
<dbReference type="AlphaFoldDB" id="A0A1I7BEP0"/>
<protein>
    <submittedName>
        <fullName evidence="1">Uncharacterized protein</fullName>
    </submittedName>
</protein>
<dbReference type="RefSeq" id="WP_090251740.1">
    <property type="nucleotide sequence ID" value="NZ_FPAS01000005.1"/>
</dbReference>
<evidence type="ECO:0000313" key="1">
    <source>
        <dbReference type="EMBL" id="SFT85676.1"/>
    </source>
</evidence>